<organism evidence="1 2">
    <name type="scientific">Mycobacteroides franklinii</name>
    <dbReference type="NCBI Taxonomy" id="948102"/>
    <lineage>
        <taxon>Bacteria</taxon>
        <taxon>Bacillati</taxon>
        <taxon>Actinomycetota</taxon>
        <taxon>Actinomycetes</taxon>
        <taxon>Mycobacteriales</taxon>
        <taxon>Mycobacteriaceae</taxon>
        <taxon>Mycobacteroides</taxon>
    </lineage>
</organism>
<name>A0A4R5P899_9MYCO</name>
<proteinExistence type="predicted"/>
<dbReference type="RefSeq" id="WP_078336423.1">
    <property type="nucleotide sequence ID" value="NZ_MAFQ01000019.1"/>
</dbReference>
<dbReference type="Proteomes" id="UP000295627">
    <property type="component" value="Unassembled WGS sequence"/>
</dbReference>
<sequence length="179" mass="20058">MRAAVVGEWVVVTGGWSLFRTMREQTLTPDLARKVAQWCSERGDYESAAELRWAAAEAEKWLAGENPGQSDDIVARIDELLMSDELLSMDSMAWSPMSESEVARILAGEQEETPHPLPVGQVHVIPVDQVDEWMDWWDGLSESDQADTPWYVVCHEHKVAGERSVDCGCGNPSIPNEFR</sequence>
<evidence type="ECO:0000313" key="1">
    <source>
        <dbReference type="EMBL" id="TDH19912.1"/>
    </source>
</evidence>
<protein>
    <submittedName>
        <fullName evidence="1">Uncharacterized protein</fullName>
    </submittedName>
</protein>
<evidence type="ECO:0000313" key="2">
    <source>
        <dbReference type="Proteomes" id="UP000295627"/>
    </source>
</evidence>
<reference evidence="1 2" key="1">
    <citation type="journal article" date="2019" name="Sci. Rep.">
        <title>Extended insight into the Mycobacterium chelonae-abscessus complex through whole genome sequencing of Mycobacterium salmoniphilum outbreak and Mycobacterium salmoniphilum-like strains.</title>
        <authorList>
            <person name="Behra P.R.K."/>
            <person name="Das S."/>
            <person name="Pettersson B.M.F."/>
            <person name="Shirreff L."/>
            <person name="DuCote T."/>
            <person name="Jacobsson K.G."/>
            <person name="Ennis D.G."/>
            <person name="Kirsebom L.A."/>
        </authorList>
    </citation>
    <scope>NUCLEOTIDE SEQUENCE [LARGE SCALE GENOMIC DNA]</scope>
    <source>
        <strain evidence="1 2">DSM 45524</strain>
    </source>
</reference>
<accession>A0A4R5P899</accession>
<comment type="caution">
    <text evidence="1">The sequence shown here is derived from an EMBL/GenBank/DDBJ whole genome shotgun (WGS) entry which is preliminary data.</text>
</comment>
<dbReference type="EMBL" id="RXLR01000018">
    <property type="protein sequence ID" value="TDH19912.1"/>
    <property type="molecule type" value="Genomic_DNA"/>
</dbReference>
<dbReference type="AlphaFoldDB" id="A0A4R5P899"/>
<gene>
    <name evidence="1" type="ORF">EJ571_17970</name>
</gene>